<evidence type="ECO:0000313" key="2">
    <source>
        <dbReference type="Proteomes" id="UP001070238"/>
    </source>
</evidence>
<name>A0A9Q4GJI0_9CORY</name>
<reference evidence="1" key="1">
    <citation type="submission" date="2022-11" db="EMBL/GenBank/DDBJ databases">
        <title>Corynebacterium sp. isolated from Penguins.</title>
        <authorList>
            <person name="Sedlar K."/>
            <person name="Svec P."/>
        </authorList>
    </citation>
    <scope>NUCLEOTIDE SEQUENCE</scope>
    <source>
        <strain evidence="1">P5875</strain>
    </source>
</reference>
<organism evidence="1 2">
    <name type="scientific">Corynebacterium antarcticum</name>
    <dbReference type="NCBI Taxonomy" id="2800405"/>
    <lineage>
        <taxon>Bacteria</taxon>
        <taxon>Bacillati</taxon>
        <taxon>Actinomycetota</taxon>
        <taxon>Actinomycetes</taxon>
        <taxon>Mycobacteriales</taxon>
        <taxon>Corynebacteriaceae</taxon>
        <taxon>Corynebacterium</taxon>
    </lineage>
</organism>
<protein>
    <submittedName>
        <fullName evidence="1">Uncharacterized protein</fullName>
    </submittedName>
</protein>
<dbReference type="EMBL" id="JAPMKX010000001">
    <property type="protein sequence ID" value="MCX7536935.1"/>
    <property type="molecule type" value="Genomic_DNA"/>
</dbReference>
<dbReference type="Proteomes" id="UP001070238">
    <property type="component" value="Unassembled WGS sequence"/>
</dbReference>
<sequence>MPGDPGTPRTTPEQLRASLDAVLGEATATLAEEAGQLARAHQILHDALQ</sequence>
<proteinExistence type="predicted"/>
<comment type="caution">
    <text evidence="1">The sequence shown here is derived from an EMBL/GenBank/DDBJ whole genome shotgun (WGS) entry which is preliminary data.</text>
</comment>
<dbReference type="AlphaFoldDB" id="A0A9Q4GJI0"/>
<gene>
    <name evidence="1" type="ORF">OS123_00015</name>
</gene>
<accession>A0A9Q4GJI0</accession>
<evidence type="ECO:0000313" key="1">
    <source>
        <dbReference type="EMBL" id="MCX7536935.1"/>
    </source>
</evidence>
<dbReference type="RefSeq" id="WP_267168833.1">
    <property type="nucleotide sequence ID" value="NZ_JAPMKX010000001.1"/>
</dbReference>